<dbReference type="InterPro" id="IPR034746">
    <property type="entry name" value="POTRA"/>
</dbReference>
<evidence type="ECO:0000256" key="10">
    <source>
        <dbReference type="SAM" id="SignalP"/>
    </source>
</evidence>
<dbReference type="HAMAP" id="MF_00911">
    <property type="entry name" value="FtsQ_subfam"/>
    <property type="match status" value="1"/>
</dbReference>
<dbReference type="InterPro" id="IPR005548">
    <property type="entry name" value="Cell_div_FtsQ/DivIB_C"/>
</dbReference>
<dbReference type="Pfam" id="PF08478">
    <property type="entry name" value="POTRA_1"/>
    <property type="match status" value="1"/>
</dbReference>
<dbReference type="InterPro" id="IPR026579">
    <property type="entry name" value="FtsQ"/>
</dbReference>
<feature type="domain" description="POTRA" evidence="12">
    <location>
        <begin position="32"/>
        <end position="101"/>
    </location>
</feature>
<evidence type="ECO:0000256" key="4">
    <source>
        <dbReference type="ARBA" id="ARBA00022618"/>
    </source>
</evidence>
<dbReference type="GO" id="GO:0090529">
    <property type="term" value="P:cell septum assembly"/>
    <property type="evidence" value="ECO:0007669"/>
    <property type="project" value="InterPro"/>
</dbReference>
<proteinExistence type="inferred from homology"/>
<dbReference type="EMBL" id="CYHG01000013">
    <property type="protein sequence ID" value="CUB05888.1"/>
    <property type="molecule type" value="Genomic_DNA"/>
</dbReference>
<keyword evidence="5 9" id="KW-0812">Transmembrane</keyword>
<keyword evidence="10" id="KW-0732">Signal</keyword>
<evidence type="ECO:0000259" key="12">
    <source>
        <dbReference type="PROSITE" id="PS51779"/>
    </source>
</evidence>
<sequence>MRTAAFLGAILLIVFALFQDNPDQVASDAPMFDIRKIEVVGDLQFADRDALQRSYNQLLGRGLFNEPMEALKYVGEQPAWVESAKIRRVWPHTLRIEVHEHKPVALWNDGKVITASGKIIAPSSAPNLPLTQLSGPADTESTVLDQFILISQLLSTTTLRVAKLELENRGAWNISFANGVSVKLGRDAVLERLQRFVAVYKSDLSGRIDRIASVDARYPHGVAVKWKPEQ</sequence>
<evidence type="ECO:0000256" key="8">
    <source>
        <dbReference type="ARBA" id="ARBA00023306"/>
    </source>
</evidence>
<keyword evidence="4 9" id="KW-0132">Cell division</keyword>
<dbReference type="AlphaFoldDB" id="A0A0K6IS11"/>
<accession>A0A0K6IS11</accession>
<evidence type="ECO:0000313" key="14">
    <source>
        <dbReference type="Proteomes" id="UP000182769"/>
    </source>
</evidence>
<reference evidence="14" key="1">
    <citation type="submission" date="2015-08" db="EMBL/GenBank/DDBJ databases">
        <authorList>
            <person name="Varghese N."/>
        </authorList>
    </citation>
    <scope>NUCLEOTIDE SEQUENCE [LARGE SCALE GENOMIC DNA]</scope>
    <source>
        <strain evidence="14">JCM 18476</strain>
    </source>
</reference>
<dbReference type="PANTHER" id="PTHR35851">
    <property type="entry name" value="CELL DIVISION PROTEIN FTSQ"/>
    <property type="match status" value="1"/>
</dbReference>
<evidence type="ECO:0000313" key="13">
    <source>
        <dbReference type="EMBL" id="CUB05888.1"/>
    </source>
</evidence>
<dbReference type="Proteomes" id="UP000182769">
    <property type="component" value="Unassembled WGS sequence"/>
</dbReference>
<keyword evidence="6 9" id="KW-1133">Transmembrane helix</keyword>
<dbReference type="GO" id="GO:0004435">
    <property type="term" value="F:phosphatidylinositol-4,5-bisphosphate phospholipase C activity"/>
    <property type="evidence" value="ECO:0007669"/>
    <property type="project" value="InterPro"/>
</dbReference>
<feature type="signal peptide" evidence="10">
    <location>
        <begin position="1"/>
        <end position="18"/>
    </location>
</feature>
<dbReference type="STRING" id="1137284.GCA_001418205_03249"/>
<dbReference type="GO" id="GO:0006629">
    <property type="term" value="P:lipid metabolic process"/>
    <property type="evidence" value="ECO:0007669"/>
    <property type="project" value="InterPro"/>
</dbReference>
<dbReference type="GO" id="GO:0032153">
    <property type="term" value="C:cell division site"/>
    <property type="evidence" value="ECO:0007669"/>
    <property type="project" value="UniProtKB-UniRule"/>
</dbReference>
<organism evidence="13 14">
    <name type="scientific">Marinomonas fungiae</name>
    <dbReference type="NCBI Taxonomy" id="1137284"/>
    <lineage>
        <taxon>Bacteria</taxon>
        <taxon>Pseudomonadati</taxon>
        <taxon>Pseudomonadota</taxon>
        <taxon>Gammaproteobacteria</taxon>
        <taxon>Oceanospirillales</taxon>
        <taxon>Oceanospirillaceae</taxon>
        <taxon>Marinomonas</taxon>
    </lineage>
</organism>
<dbReference type="PROSITE" id="PS50008">
    <property type="entry name" value="PIPLC_Y_DOMAIN"/>
    <property type="match status" value="1"/>
</dbReference>
<comment type="subcellular location">
    <subcellularLocation>
        <location evidence="9">Cell inner membrane</location>
        <topology evidence="9">Single-pass type II membrane protein</topology>
    </subcellularLocation>
    <subcellularLocation>
        <location evidence="1">Membrane</location>
    </subcellularLocation>
    <text evidence="9">Localizes to the division septum.</text>
</comment>
<evidence type="ECO:0000259" key="11">
    <source>
        <dbReference type="PROSITE" id="PS50008"/>
    </source>
</evidence>
<dbReference type="GO" id="GO:0043093">
    <property type="term" value="P:FtsZ-dependent cytokinesis"/>
    <property type="evidence" value="ECO:0007669"/>
    <property type="project" value="UniProtKB-UniRule"/>
</dbReference>
<evidence type="ECO:0000256" key="2">
    <source>
        <dbReference type="ARBA" id="ARBA00022475"/>
    </source>
</evidence>
<dbReference type="PANTHER" id="PTHR35851:SF1">
    <property type="entry name" value="CELL DIVISION PROTEIN FTSQ"/>
    <property type="match status" value="1"/>
</dbReference>
<evidence type="ECO:0000256" key="9">
    <source>
        <dbReference type="HAMAP-Rule" id="MF_00911"/>
    </source>
</evidence>
<feature type="chain" id="PRO_5005505840" description="Cell division protein FtsQ" evidence="10">
    <location>
        <begin position="19"/>
        <end position="230"/>
    </location>
</feature>
<evidence type="ECO:0000256" key="1">
    <source>
        <dbReference type="ARBA" id="ARBA00004370"/>
    </source>
</evidence>
<keyword evidence="7 9" id="KW-0472">Membrane</keyword>
<dbReference type="Pfam" id="PF03799">
    <property type="entry name" value="FtsQ_DivIB_C"/>
    <property type="match status" value="1"/>
</dbReference>
<evidence type="ECO:0000256" key="5">
    <source>
        <dbReference type="ARBA" id="ARBA00022692"/>
    </source>
</evidence>
<feature type="domain" description="PI-PLC Y-box" evidence="11">
    <location>
        <begin position="64"/>
        <end position="115"/>
    </location>
</feature>
<dbReference type="InterPro" id="IPR045335">
    <property type="entry name" value="FtsQ_C_sf"/>
</dbReference>
<comment type="subunit">
    <text evidence="9">Part of a complex composed of FtsB, FtsL and FtsQ.</text>
</comment>
<evidence type="ECO:0000256" key="6">
    <source>
        <dbReference type="ARBA" id="ARBA00022989"/>
    </source>
</evidence>
<evidence type="ECO:0000256" key="7">
    <source>
        <dbReference type="ARBA" id="ARBA00023136"/>
    </source>
</evidence>
<dbReference type="GO" id="GO:0005886">
    <property type="term" value="C:plasma membrane"/>
    <property type="evidence" value="ECO:0007669"/>
    <property type="project" value="UniProtKB-SubCell"/>
</dbReference>
<dbReference type="RefSeq" id="WP_055464275.1">
    <property type="nucleotide sequence ID" value="NZ_CYHG01000013.1"/>
</dbReference>
<protein>
    <recommendedName>
        <fullName evidence="9">Cell division protein FtsQ</fullName>
    </recommendedName>
</protein>
<evidence type="ECO:0000256" key="3">
    <source>
        <dbReference type="ARBA" id="ARBA00022519"/>
    </source>
</evidence>
<dbReference type="Gene3D" id="3.40.50.11690">
    <property type="entry name" value="Cell division protein FtsQ/DivIB"/>
    <property type="match status" value="1"/>
</dbReference>
<keyword evidence="14" id="KW-1185">Reference proteome</keyword>
<dbReference type="PROSITE" id="PS51779">
    <property type="entry name" value="POTRA"/>
    <property type="match status" value="1"/>
</dbReference>
<dbReference type="OrthoDB" id="9790370at2"/>
<keyword evidence="3 9" id="KW-0997">Cell inner membrane</keyword>
<dbReference type="GO" id="GO:0035556">
    <property type="term" value="P:intracellular signal transduction"/>
    <property type="evidence" value="ECO:0007669"/>
    <property type="project" value="InterPro"/>
</dbReference>
<keyword evidence="8 9" id="KW-0131">Cell cycle</keyword>
<keyword evidence="2 9" id="KW-1003">Cell membrane</keyword>
<name>A0A0K6IS11_9GAMM</name>
<comment type="similarity">
    <text evidence="9">Belongs to the FtsQ/DivIB family. FtsQ subfamily.</text>
</comment>
<comment type="function">
    <text evidence="9">Essential cell division protein. May link together the upstream cell division proteins, which are predominantly cytoplasmic, with the downstream cell division proteins, which are predominantly periplasmic. May control correct divisome assembly.</text>
</comment>
<dbReference type="Gene3D" id="3.10.20.310">
    <property type="entry name" value="membrane protein fhac"/>
    <property type="match status" value="1"/>
</dbReference>
<dbReference type="InterPro" id="IPR001711">
    <property type="entry name" value="PLipase_C_Pinositol-sp_Y"/>
</dbReference>
<dbReference type="InterPro" id="IPR013685">
    <property type="entry name" value="POTRA_FtsQ_type"/>
</dbReference>
<gene>
    <name evidence="9" type="primary">ftsQ</name>
    <name evidence="13" type="ORF">Ga0061065_11368</name>
</gene>